<dbReference type="AlphaFoldDB" id="M0QK10"/>
<accession>M0QK10</accession>
<keyword evidence="2" id="KW-1185">Reference proteome</keyword>
<dbReference type="Proteomes" id="UP000011666">
    <property type="component" value="Unassembled WGS sequence"/>
</dbReference>
<comment type="caution">
    <text evidence="1">The sequence shown here is derived from an EMBL/GenBank/DDBJ whole genome shotgun (WGS) entry which is preliminary data.</text>
</comment>
<gene>
    <name evidence="1" type="ORF">GS4_11_00450</name>
</gene>
<evidence type="ECO:0000313" key="2">
    <source>
        <dbReference type="Proteomes" id="UP000011666"/>
    </source>
</evidence>
<dbReference type="STRING" id="1223545.GS4_11_00450"/>
<protein>
    <recommendedName>
        <fullName evidence="3">Mce-associated membrane protein</fullName>
    </recommendedName>
</protein>
<evidence type="ECO:0008006" key="3">
    <source>
        <dbReference type="Google" id="ProtNLM"/>
    </source>
</evidence>
<dbReference type="EMBL" id="BANX01000011">
    <property type="protein sequence ID" value="GAC67777.1"/>
    <property type="molecule type" value="Genomic_DNA"/>
</dbReference>
<proteinExistence type="predicted"/>
<dbReference type="eggNOG" id="ENOG50344NE">
    <property type="taxonomic scope" value="Bacteria"/>
</dbReference>
<sequence>MVAVVVTIVVGVVTAVAVSSARSADRATDNRDSLREQAGPILAQVFSVDRAHWEADRARARSAIAGEFAVRYAAELTRPPAAGIAAVRWTPLVVGITDVDDAEGAVVARAEVVTRPVTGTETRDEQTVDAGFTLRDGRWLLDRLDVIG</sequence>
<evidence type="ECO:0000313" key="1">
    <source>
        <dbReference type="EMBL" id="GAC67777.1"/>
    </source>
</evidence>
<reference evidence="1 2" key="1">
    <citation type="submission" date="2013-01" db="EMBL/GenBank/DDBJ databases">
        <title>Whole genome shotgun sequence of Gordonia soli NBRC 108243.</title>
        <authorList>
            <person name="Isaki-Nakamura S."/>
            <person name="Hosoyama A."/>
            <person name="Tsuchikane K."/>
            <person name="Ando Y."/>
            <person name="Baba S."/>
            <person name="Ohji S."/>
            <person name="Hamada M."/>
            <person name="Tamura T."/>
            <person name="Yamazoe A."/>
            <person name="Yamazaki S."/>
            <person name="Fujita N."/>
        </authorList>
    </citation>
    <scope>NUCLEOTIDE SEQUENCE [LARGE SCALE GENOMIC DNA]</scope>
    <source>
        <strain evidence="1 2">NBRC 108243</strain>
    </source>
</reference>
<organism evidence="1 2">
    <name type="scientific">Gordonia soli NBRC 108243</name>
    <dbReference type="NCBI Taxonomy" id="1223545"/>
    <lineage>
        <taxon>Bacteria</taxon>
        <taxon>Bacillati</taxon>
        <taxon>Actinomycetota</taxon>
        <taxon>Actinomycetes</taxon>
        <taxon>Mycobacteriales</taxon>
        <taxon>Gordoniaceae</taxon>
        <taxon>Gordonia</taxon>
    </lineage>
</organism>
<name>M0QK10_9ACTN</name>